<comment type="caution">
    <text evidence="1">The sequence shown here is derived from an EMBL/GenBank/DDBJ whole genome shotgun (WGS) entry which is preliminary data.</text>
</comment>
<evidence type="ECO:0000313" key="1">
    <source>
        <dbReference type="EMBL" id="KAJ7688724.1"/>
    </source>
</evidence>
<sequence>MAGFDPRYRRRLAGIHIVRIFAGSMSSPLLLLRAAVLPARRVCPSLHPPSLFRLLKAVPFCYRGVDLRSEPVLRDWVESRPHAALPSIPPADLFRPASAVSREEVVDIDEVKAIVIRPRRLSALGTSSQGLRGGAGLRVFTIIRLQRVVALARFHQLINPAAALHFTSMAMAETCPDYSATHLEVPEMPDFEPAAYEAQQQTGIHFWDL</sequence>
<accession>A0AAD7GH55</accession>
<organism evidence="1 2">
    <name type="scientific">Mycena rosella</name>
    <name type="common">Pink bonnet</name>
    <name type="synonym">Agaricus rosellus</name>
    <dbReference type="NCBI Taxonomy" id="1033263"/>
    <lineage>
        <taxon>Eukaryota</taxon>
        <taxon>Fungi</taxon>
        <taxon>Dikarya</taxon>
        <taxon>Basidiomycota</taxon>
        <taxon>Agaricomycotina</taxon>
        <taxon>Agaricomycetes</taxon>
        <taxon>Agaricomycetidae</taxon>
        <taxon>Agaricales</taxon>
        <taxon>Marasmiineae</taxon>
        <taxon>Mycenaceae</taxon>
        <taxon>Mycena</taxon>
    </lineage>
</organism>
<gene>
    <name evidence="1" type="ORF">B0H17DRAFT_1297194</name>
</gene>
<keyword evidence="2" id="KW-1185">Reference proteome</keyword>
<reference evidence="1" key="1">
    <citation type="submission" date="2023-03" db="EMBL/GenBank/DDBJ databases">
        <title>Massive genome expansion in bonnet fungi (Mycena s.s.) driven by repeated elements and novel gene families across ecological guilds.</title>
        <authorList>
            <consortium name="Lawrence Berkeley National Laboratory"/>
            <person name="Harder C.B."/>
            <person name="Miyauchi S."/>
            <person name="Viragh M."/>
            <person name="Kuo A."/>
            <person name="Thoen E."/>
            <person name="Andreopoulos B."/>
            <person name="Lu D."/>
            <person name="Skrede I."/>
            <person name="Drula E."/>
            <person name="Henrissat B."/>
            <person name="Morin E."/>
            <person name="Kohler A."/>
            <person name="Barry K."/>
            <person name="LaButti K."/>
            <person name="Morin E."/>
            <person name="Salamov A."/>
            <person name="Lipzen A."/>
            <person name="Mereny Z."/>
            <person name="Hegedus B."/>
            <person name="Baldrian P."/>
            <person name="Stursova M."/>
            <person name="Weitz H."/>
            <person name="Taylor A."/>
            <person name="Grigoriev I.V."/>
            <person name="Nagy L.G."/>
            <person name="Martin F."/>
            <person name="Kauserud H."/>
        </authorList>
    </citation>
    <scope>NUCLEOTIDE SEQUENCE</scope>
    <source>
        <strain evidence="1">CBHHK067</strain>
    </source>
</reference>
<dbReference type="Proteomes" id="UP001221757">
    <property type="component" value="Unassembled WGS sequence"/>
</dbReference>
<evidence type="ECO:0000313" key="2">
    <source>
        <dbReference type="Proteomes" id="UP001221757"/>
    </source>
</evidence>
<dbReference type="EMBL" id="JARKIE010000077">
    <property type="protein sequence ID" value="KAJ7688724.1"/>
    <property type="molecule type" value="Genomic_DNA"/>
</dbReference>
<proteinExistence type="predicted"/>
<dbReference type="AlphaFoldDB" id="A0AAD7GH55"/>
<name>A0AAD7GH55_MYCRO</name>
<protein>
    <submittedName>
        <fullName evidence="1">Uncharacterized protein</fullName>
    </submittedName>
</protein>